<evidence type="ECO:0000313" key="6">
    <source>
        <dbReference type="Proteomes" id="UP001595748"/>
    </source>
</evidence>
<evidence type="ECO:0000256" key="3">
    <source>
        <dbReference type="SAM" id="MobiDB-lite"/>
    </source>
</evidence>
<sequence length="190" mass="20679">MVLNKTDLVTPGQLDTSASIVGGLQPLARIVEAVEAQNGAVDVPRLLDERGFDADWTPPAVQTRHTPGLKSFTLETDRPPGRHGWYGFVHRIVSRPGQVLRVKGYVSLRDHPEKLLLHAVRDVISIDPTGQPRDGSTRLVMIGRDLKPDEERAAFAELVDLPGAGGLPRGRPAQATEPTLELATERAEHA</sequence>
<proteinExistence type="predicted"/>
<reference evidence="6" key="1">
    <citation type="journal article" date="2019" name="Int. J. Syst. Evol. Microbiol.">
        <title>The Global Catalogue of Microorganisms (GCM) 10K type strain sequencing project: providing services to taxonomists for standard genome sequencing and annotation.</title>
        <authorList>
            <consortium name="The Broad Institute Genomics Platform"/>
            <consortium name="The Broad Institute Genome Sequencing Center for Infectious Disease"/>
            <person name="Wu L."/>
            <person name="Ma J."/>
        </authorList>
    </citation>
    <scope>NUCLEOTIDE SEQUENCE [LARGE SCALE GENOMIC DNA]</scope>
    <source>
        <strain evidence="6">CCTCC AB 2013263</strain>
    </source>
</reference>
<dbReference type="EMBL" id="JBHRZF010000234">
    <property type="protein sequence ID" value="MFC3863180.1"/>
    <property type="molecule type" value="Genomic_DNA"/>
</dbReference>
<dbReference type="Proteomes" id="UP001595748">
    <property type="component" value="Unassembled WGS sequence"/>
</dbReference>
<evidence type="ECO:0000313" key="5">
    <source>
        <dbReference type="EMBL" id="MFC3863180.1"/>
    </source>
</evidence>
<feature type="domain" description="CobW C-terminal" evidence="4">
    <location>
        <begin position="69"/>
        <end position="159"/>
    </location>
</feature>
<dbReference type="Pfam" id="PF07683">
    <property type="entry name" value="CobW_C"/>
    <property type="match status" value="1"/>
</dbReference>
<dbReference type="SUPFAM" id="SSF90002">
    <property type="entry name" value="Hypothetical protein YjiA, C-terminal domain"/>
    <property type="match status" value="1"/>
</dbReference>
<dbReference type="RefSeq" id="WP_380081113.1">
    <property type="nucleotide sequence ID" value="NZ_JBHRZF010000234.1"/>
</dbReference>
<keyword evidence="1" id="KW-0547">Nucleotide-binding</keyword>
<dbReference type="InterPro" id="IPR036627">
    <property type="entry name" value="CobW-likC_sf"/>
</dbReference>
<dbReference type="SMART" id="SM00833">
    <property type="entry name" value="CobW_C"/>
    <property type="match status" value="1"/>
</dbReference>
<dbReference type="PANTHER" id="PTHR13748">
    <property type="entry name" value="COBW-RELATED"/>
    <property type="match status" value="1"/>
</dbReference>
<gene>
    <name evidence="5" type="ORF">ACFOPQ_20670</name>
</gene>
<feature type="region of interest" description="Disordered" evidence="3">
    <location>
        <begin position="161"/>
        <end position="190"/>
    </location>
</feature>
<comment type="caution">
    <text evidence="5">The sequence shown here is derived from an EMBL/GenBank/DDBJ whole genome shotgun (WGS) entry which is preliminary data.</text>
</comment>
<accession>A0ABV8ADJ8</accession>
<dbReference type="InterPro" id="IPR011629">
    <property type="entry name" value="CobW-like_C"/>
</dbReference>
<dbReference type="InterPro" id="IPR051316">
    <property type="entry name" value="Zinc-reg_GTPase_activator"/>
</dbReference>
<keyword evidence="2" id="KW-0143">Chaperone</keyword>
<evidence type="ECO:0000259" key="4">
    <source>
        <dbReference type="SMART" id="SM00833"/>
    </source>
</evidence>
<evidence type="ECO:0000256" key="2">
    <source>
        <dbReference type="ARBA" id="ARBA00023186"/>
    </source>
</evidence>
<dbReference type="Gene3D" id="3.30.1220.10">
    <property type="entry name" value="CobW-like, C-terminal domain"/>
    <property type="match status" value="1"/>
</dbReference>
<name>A0ABV8ADJ8_9DEIO</name>
<protein>
    <submittedName>
        <fullName evidence="5">GTP-binding protein</fullName>
    </submittedName>
</protein>
<keyword evidence="6" id="KW-1185">Reference proteome</keyword>
<organism evidence="5 6">
    <name type="scientific">Deinococcus antarcticus</name>
    <dbReference type="NCBI Taxonomy" id="1298767"/>
    <lineage>
        <taxon>Bacteria</taxon>
        <taxon>Thermotogati</taxon>
        <taxon>Deinococcota</taxon>
        <taxon>Deinococci</taxon>
        <taxon>Deinococcales</taxon>
        <taxon>Deinococcaceae</taxon>
        <taxon>Deinococcus</taxon>
    </lineage>
</organism>
<dbReference type="PANTHER" id="PTHR13748:SF62">
    <property type="entry name" value="COBW DOMAIN-CONTAINING PROTEIN"/>
    <property type="match status" value="1"/>
</dbReference>
<evidence type="ECO:0000256" key="1">
    <source>
        <dbReference type="ARBA" id="ARBA00022741"/>
    </source>
</evidence>